<sequence>MPGTRPAARGVRPIPSFADETFTEPSRIRNFSIIAHIDHGKSTLADRMLQITGVVEARAMRAQYLDRMDIERERGITIKAQNVRLPWSVDGEDYVLHMIDTPGHVDFTYEVSRALEACEGAILLVDAAQGIEAQTLANLYLAMDKNLEIIPVLNKIDLPAADPDRYAEEIAHIIGCEPDEVLRVSGKTGAGVDALLDRVVQKVPAPVGDADAPARAMIFDSVYDTYRGVVTYIRVVDGKIVPREKIQMMSTGATHELLEVGIVSPEPKASKGLGVGEVGYLITGVKDVRQSKVGDTVTTARKGAETPLTGYQEPRPMVYSGLYPVDGSDYPALREALDKLQLNDAALTYEPETSVALGFGFRCGFLGLLHMEITRERLQREFGLDLISTAPNVVYRVVGEDGKELIVTNPSDWPDGRMRETYEPITKTTIIAPSEFVGTIMELCQSRRGELGGMDYLSESRVELRYTLPMAEIIFDFFDSLKSRTRGYASLDYEEAGEQQSDLVKVDILLQGEAVDAFSAIVHRDGAQAYGNKMTVKLKELIPRQQFEVPVQAAIGSKIIARENIRAIRKDVLAKCYGGDISRKRKLLEKQKEGKKRMKTIGRVDVPQEAFVAALSSDASADKPKGK</sequence>
<dbReference type="HAMAP" id="MF_00071">
    <property type="entry name" value="LepA"/>
    <property type="match status" value="1"/>
</dbReference>
<dbReference type="PROSITE" id="PS51722">
    <property type="entry name" value="G_TR_2"/>
    <property type="match status" value="1"/>
</dbReference>
<keyword evidence="7 12" id="KW-0472">Membrane</keyword>
<evidence type="ECO:0000256" key="5">
    <source>
        <dbReference type="ARBA" id="ARBA00022917"/>
    </source>
</evidence>
<comment type="similarity">
    <text evidence="1 12">Belongs to the TRAFAC class translation factor GTPase superfamily. Classic translation factor GTPase family. LepA subfamily.</text>
</comment>
<dbReference type="PRINTS" id="PR00315">
    <property type="entry name" value="ELONGATNFCT"/>
</dbReference>
<dbReference type="GO" id="GO:0003746">
    <property type="term" value="F:translation elongation factor activity"/>
    <property type="evidence" value="ECO:0007669"/>
    <property type="project" value="UniProtKB-UniRule"/>
</dbReference>
<dbReference type="FunFam" id="3.30.70.240:FF:000011">
    <property type="entry name" value="Elongation factor 4"/>
    <property type="match status" value="1"/>
</dbReference>
<dbReference type="InterPro" id="IPR013842">
    <property type="entry name" value="LepA_CTD"/>
</dbReference>
<dbReference type="CDD" id="cd03699">
    <property type="entry name" value="EF4_II"/>
    <property type="match status" value="1"/>
</dbReference>
<dbReference type="CDD" id="cd01890">
    <property type="entry name" value="LepA"/>
    <property type="match status" value="1"/>
</dbReference>
<dbReference type="NCBIfam" id="TIGR01393">
    <property type="entry name" value="lepA"/>
    <property type="match status" value="1"/>
</dbReference>
<feature type="binding site" evidence="12">
    <location>
        <begin position="38"/>
        <end position="43"/>
    </location>
    <ligand>
        <name>GTP</name>
        <dbReference type="ChEBI" id="CHEBI:37565"/>
    </ligand>
</feature>
<protein>
    <recommendedName>
        <fullName evidence="11 12">Elongation factor 4</fullName>
        <shortName evidence="12">EF-4</shortName>
        <ecNumber evidence="11 12">3.6.5.n1</ecNumber>
    </recommendedName>
    <alternativeName>
        <fullName evidence="12">Ribosomal back-translocase LepA</fullName>
    </alternativeName>
</protein>
<dbReference type="PANTHER" id="PTHR43512">
    <property type="entry name" value="TRANSLATION FACTOR GUF1-RELATED"/>
    <property type="match status" value="1"/>
</dbReference>
<dbReference type="InterPro" id="IPR004161">
    <property type="entry name" value="EFTu-like_2"/>
</dbReference>
<evidence type="ECO:0000313" key="17">
    <source>
        <dbReference type="Proteomes" id="UP000070409"/>
    </source>
</evidence>
<reference evidence="15" key="3">
    <citation type="submission" date="2016-02" db="EMBL/GenBank/DDBJ databases">
        <authorList>
            <person name="Teng J.L."/>
            <person name="Yang Y."/>
            <person name="Huang Y."/>
            <person name="Guo F."/>
            <person name="Wei W."/>
            <person name="Chen J.H."/>
            <person name="Wong S.Y."/>
            <person name="Lau S.K."/>
            <person name="Woo P.C."/>
        </authorList>
    </citation>
    <scope>NUCLEOTIDE SEQUENCE</scope>
    <source>
        <strain evidence="15">JCM 15929</strain>
    </source>
</reference>
<dbReference type="OrthoDB" id="9801472at2"/>
<evidence type="ECO:0000259" key="13">
    <source>
        <dbReference type="PROSITE" id="PS51722"/>
    </source>
</evidence>
<name>A0A138A865_9ACTN</name>
<evidence type="ECO:0000256" key="9">
    <source>
        <dbReference type="ARBA" id="ARBA00057626"/>
    </source>
</evidence>
<evidence type="ECO:0000256" key="2">
    <source>
        <dbReference type="ARBA" id="ARBA00022475"/>
    </source>
</evidence>
<keyword evidence="6 12" id="KW-0342">GTP-binding</keyword>
<dbReference type="Pfam" id="PF06421">
    <property type="entry name" value="LepA_C"/>
    <property type="match status" value="1"/>
</dbReference>
<dbReference type="FunFam" id="3.40.50.300:FF:000078">
    <property type="entry name" value="Elongation factor 4"/>
    <property type="match status" value="1"/>
</dbReference>
<evidence type="ECO:0000313" key="15">
    <source>
        <dbReference type="EMBL" id="KXP06648.1"/>
    </source>
</evidence>
<gene>
    <name evidence="12" type="primary">lepA</name>
    <name evidence="15" type="ORF">AXK60_11290</name>
    <name evidence="14" type="ORF">AXK61_15125</name>
</gene>
<dbReference type="SMART" id="SM00838">
    <property type="entry name" value="EFG_C"/>
    <property type="match status" value="1"/>
</dbReference>
<evidence type="ECO:0000256" key="7">
    <source>
        <dbReference type="ARBA" id="ARBA00023136"/>
    </source>
</evidence>
<dbReference type="InterPro" id="IPR000795">
    <property type="entry name" value="T_Tr_GTP-bd_dom"/>
</dbReference>
<dbReference type="InterPro" id="IPR000640">
    <property type="entry name" value="EFG_V-like"/>
</dbReference>
<dbReference type="Gene3D" id="3.40.50.300">
    <property type="entry name" value="P-loop containing nucleotide triphosphate hydrolases"/>
    <property type="match status" value="1"/>
</dbReference>
<comment type="caution">
    <text evidence="15">The sequence shown here is derived from an EMBL/GenBank/DDBJ whole genome shotgun (WGS) entry which is preliminary data.</text>
</comment>
<evidence type="ECO:0000256" key="6">
    <source>
        <dbReference type="ARBA" id="ARBA00023134"/>
    </source>
</evidence>
<keyword evidence="5 12" id="KW-0648">Protein biosynthesis</keyword>
<dbReference type="Proteomes" id="UP000070409">
    <property type="component" value="Unassembled WGS sequence"/>
</dbReference>
<dbReference type="InterPro" id="IPR006297">
    <property type="entry name" value="EF-4"/>
</dbReference>
<comment type="catalytic activity">
    <reaction evidence="8 12">
        <text>GTP + H2O = GDP + phosphate + H(+)</text>
        <dbReference type="Rhea" id="RHEA:19669"/>
        <dbReference type="ChEBI" id="CHEBI:15377"/>
        <dbReference type="ChEBI" id="CHEBI:15378"/>
        <dbReference type="ChEBI" id="CHEBI:37565"/>
        <dbReference type="ChEBI" id="CHEBI:43474"/>
        <dbReference type="ChEBI" id="CHEBI:58189"/>
        <dbReference type="EC" id="3.6.5.n1"/>
    </reaction>
</comment>
<comment type="similarity">
    <text evidence="10">Belongs to the GTP-binding elongation factor family. LepA subfamily.</text>
</comment>
<evidence type="ECO:0000256" key="3">
    <source>
        <dbReference type="ARBA" id="ARBA00022741"/>
    </source>
</evidence>
<evidence type="ECO:0000256" key="11">
    <source>
        <dbReference type="ARBA" id="ARBA00066744"/>
    </source>
</evidence>
<dbReference type="Proteomes" id="UP000070258">
    <property type="component" value="Unassembled WGS sequence"/>
</dbReference>
<reference evidence="16" key="2">
    <citation type="submission" date="2016-02" db="EMBL/GenBank/DDBJ databases">
        <authorList>
            <person name="Wen L."/>
            <person name="He K."/>
            <person name="Yang H."/>
        </authorList>
    </citation>
    <scope>NUCLEOTIDE SEQUENCE [LARGE SCALE GENOMIC DNA]</scope>
    <source>
        <strain evidence="16">JCM 15929</strain>
    </source>
</reference>
<keyword evidence="17" id="KW-1185">Reference proteome</keyword>
<keyword evidence="4 12" id="KW-0378">Hydrolase</keyword>
<keyword evidence="3 12" id="KW-0547">Nucleotide-binding</keyword>
<accession>A0A138A865</accession>
<dbReference type="PROSITE" id="PS00301">
    <property type="entry name" value="G_TR_1"/>
    <property type="match status" value="1"/>
</dbReference>
<evidence type="ECO:0000256" key="10">
    <source>
        <dbReference type="ARBA" id="ARBA00061052"/>
    </source>
</evidence>
<dbReference type="SUPFAM" id="SSF50447">
    <property type="entry name" value="Translation proteins"/>
    <property type="match status" value="1"/>
</dbReference>
<dbReference type="Gene3D" id="3.30.70.240">
    <property type="match status" value="1"/>
</dbReference>
<dbReference type="Gene3D" id="2.40.30.10">
    <property type="entry name" value="Translation factors"/>
    <property type="match status" value="1"/>
</dbReference>
<evidence type="ECO:0000256" key="1">
    <source>
        <dbReference type="ARBA" id="ARBA00005454"/>
    </source>
</evidence>
<dbReference type="CDD" id="cd16260">
    <property type="entry name" value="EF4_III"/>
    <property type="match status" value="1"/>
</dbReference>
<comment type="function">
    <text evidence="9 12">Required for accurate and efficient protein synthesis under certain stress conditions. May act as a fidelity factor of the translation reaction, by catalyzing a one-codon backward translocation of tRNAs on improperly translocated ribosomes. Back-translocation proceeds from a post-translocation (POST) complex to a pre-translocation (PRE) complex, thus giving elongation factor G a second chance to translocate the tRNAs correctly. Binds to ribosomes in a GTP-dependent manner.</text>
</comment>
<feature type="domain" description="Tr-type G" evidence="13">
    <location>
        <begin position="26"/>
        <end position="207"/>
    </location>
</feature>
<dbReference type="SUPFAM" id="SSF54980">
    <property type="entry name" value="EF-G C-terminal domain-like"/>
    <property type="match status" value="2"/>
</dbReference>
<dbReference type="NCBIfam" id="TIGR00231">
    <property type="entry name" value="small_GTP"/>
    <property type="match status" value="1"/>
</dbReference>
<evidence type="ECO:0000256" key="12">
    <source>
        <dbReference type="HAMAP-Rule" id="MF_00071"/>
    </source>
</evidence>
<dbReference type="InterPro" id="IPR005225">
    <property type="entry name" value="Small_GTP-bd"/>
</dbReference>
<dbReference type="STRING" id="239498.AXK60_11290"/>
<dbReference type="Pfam" id="PF03144">
    <property type="entry name" value="GTP_EFTU_D2"/>
    <property type="match status" value="1"/>
</dbReference>
<dbReference type="InterPro" id="IPR031157">
    <property type="entry name" value="G_TR_CS"/>
</dbReference>
<dbReference type="InterPro" id="IPR027417">
    <property type="entry name" value="P-loop_NTPase"/>
</dbReference>
<organism evidence="15 16">
    <name type="scientific">Tsukamurella pseudospumae</name>
    <dbReference type="NCBI Taxonomy" id="239498"/>
    <lineage>
        <taxon>Bacteria</taxon>
        <taxon>Bacillati</taxon>
        <taxon>Actinomycetota</taxon>
        <taxon>Actinomycetes</taxon>
        <taxon>Mycobacteriales</taxon>
        <taxon>Tsukamurellaceae</taxon>
        <taxon>Tsukamurella</taxon>
    </lineage>
</organism>
<dbReference type="Gene3D" id="3.30.70.870">
    <property type="entry name" value="Elongation Factor G (Translational Gtpase), domain 3"/>
    <property type="match status" value="1"/>
</dbReference>
<dbReference type="CDD" id="cd03709">
    <property type="entry name" value="lepA_C"/>
    <property type="match status" value="1"/>
</dbReference>
<evidence type="ECO:0000313" key="16">
    <source>
        <dbReference type="Proteomes" id="UP000070258"/>
    </source>
</evidence>
<dbReference type="SUPFAM" id="SSF52540">
    <property type="entry name" value="P-loop containing nucleoside triphosphate hydrolases"/>
    <property type="match status" value="1"/>
</dbReference>
<dbReference type="FunFam" id="2.40.30.10:FF:000015">
    <property type="entry name" value="Translation factor GUF1, mitochondrial"/>
    <property type="match status" value="1"/>
</dbReference>
<keyword evidence="15" id="KW-0251">Elongation factor</keyword>
<dbReference type="PANTHER" id="PTHR43512:SF4">
    <property type="entry name" value="TRANSLATION FACTOR GUF1 HOMOLOG, CHLOROPLASTIC"/>
    <property type="match status" value="1"/>
</dbReference>
<dbReference type="InterPro" id="IPR035647">
    <property type="entry name" value="EFG_III/V"/>
</dbReference>
<dbReference type="FunFam" id="3.30.70.870:FF:000004">
    <property type="entry name" value="Translation factor GUF1, mitochondrial"/>
    <property type="match status" value="1"/>
</dbReference>
<dbReference type="Pfam" id="PF00009">
    <property type="entry name" value="GTP_EFTU"/>
    <property type="match status" value="1"/>
</dbReference>
<evidence type="ECO:0000313" key="14">
    <source>
        <dbReference type="EMBL" id="KXP00627.1"/>
    </source>
</evidence>
<dbReference type="InterPro" id="IPR035654">
    <property type="entry name" value="LepA_IV"/>
</dbReference>
<proteinExistence type="inferred from homology"/>
<dbReference type="GO" id="GO:0043022">
    <property type="term" value="F:ribosome binding"/>
    <property type="evidence" value="ECO:0007669"/>
    <property type="project" value="UniProtKB-UniRule"/>
</dbReference>
<dbReference type="Gene3D" id="3.30.70.2570">
    <property type="entry name" value="Elongation factor 4, C-terminal domain"/>
    <property type="match status" value="1"/>
</dbReference>
<dbReference type="InterPro" id="IPR038363">
    <property type="entry name" value="LepA_C_sf"/>
</dbReference>
<dbReference type="EMBL" id="LSRF01000056">
    <property type="protein sequence ID" value="KXP06648.1"/>
    <property type="molecule type" value="Genomic_DNA"/>
</dbReference>
<dbReference type="GO" id="GO:0003924">
    <property type="term" value="F:GTPase activity"/>
    <property type="evidence" value="ECO:0007669"/>
    <property type="project" value="UniProtKB-UniRule"/>
</dbReference>
<dbReference type="AlphaFoldDB" id="A0A138A865"/>
<dbReference type="GO" id="GO:0005886">
    <property type="term" value="C:plasma membrane"/>
    <property type="evidence" value="ECO:0007669"/>
    <property type="project" value="UniProtKB-SubCell"/>
</dbReference>
<dbReference type="InterPro" id="IPR009000">
    <property type="entry name" value="Transl_B-barrel_sf"/>
</dbReference>
<comment type="subcellular location">
    <subcellularLocation>
        <location evidence="12">Cell membrane</location>
        <topology evidence="12">Peripheral membrane protein</topology>
        <orientation evidence="12">Cytoplasmic side</orientation>
    </subcellularLocation>
</comment>
<reference evidence="14 17" key="1">
    <citation type="submission" date="2016-02" db="EMBL/GenBank/DDBJ databases">
        <authorList>
            <person name="Teng J.L."/>
            <person name="Tang Y."/>
            <person name="Huang Y."/>
            <person name="Guo F."/>
            <person name="Wei W."/>
            <person name="Chen J.H."/>
            <person name="Wong S.Y."/>
            <person name="Lau S.K."/>
            <person name="Woo P.C."/>
        </authorList>
    </citation>
    <scope>NUCLEOTIDE SEQUENCE [LARGE SCALE GENOMIC DNA]</scope>
    <source>
        <strain evidence="14 17">JCM 13375</strain>
    </source>
</reference>
<dbReference type="Pfam" id="PF00679">
    <property type="entry name" value="EFG_C"/>
    <property type="match status" value="1"/>
</dbReference>
<dbReference type="FunFam" id="3.30.70.2570:FF:000001">
    <property type="entry name" value="Translation factor GUF1, mitochondrial"/>
    <property type="match status" value="1"/>
</dbReference>
<evidence type="ECO:0000256" key="8">
    <source>
        <dbReference type="ARBA" id="ARBA00050293"/>
    </source>
</evidence>
<dbReference type="GO" id="GO:0045727">
    <property type="term" value="P:positive regulation of translation"/>
    <property type="evidence" value="ECO:0007669"/>
    <property type="project" value="UniProtKB-UniRule"/>
</dbReference>
<dbReference type="EMBL" id="LSRE01000006">
    <property type="protein sequence ID" value="KXP00627.1"/>
    <property type="molecule type" value="Genomic_DNA"/>
</dbReference>
<dbReference type="GO" id="GO:0005525">
    <property type="term" value="F:GTP binding"/>
    <property type="evidence" value="ECO:0007669"/>
    <property type="project" value="UniProtKB-UniRule"/>
</dbReference>
<evidence type="ECO:0000256" key="4">
    <source>
        <dbReference type="ARBA" id="ARBA00022801"/>
    </source>
</evidence>
<keyword evidence="2 12" id="KW-1003">Cell membrane</keyword>
<feature type="binding site" evidence="12">
    <location>
        <begin position="154"/>
        <end position="157"/>
    </location>
    <ligand>
        <name>GTP</name>
        <dbReference type="ChEBI" id="CHEBI:37565"/>
    </ligand>
</feature>
<dbReference type="EC" id="3.6.5.n1" evidence="11 12"/>